<gene>
    <name evidence="9" type="ORF">D7318_23200</name>
    <name evidence="8" type="ORF">D7319_23510</name>
</gene>
<evidence type="ECO:0000313" key="11">
    <source>
        <dbReference type="Proteomes" id="UP000275024"/>
    </source>
</evidence>
<reference evidence="10 11" key="1">
    <citation type="submission" date="2018-09" db="EMBL/GenBank/DDBJ databases">
        <title>Streptomyces sp. nov. DS1-2, an endophytic actinomycete isolated from roots of Dendrobium scabrilingue.</title>
        <authorList>
            <person name="Kuncharoen N."/>
            <person name="Kudo T."/>
            <person name="Ohkuma M."/>
            <person name="Yuki M."/>
            <person name="Tanasupawat S."/>
        </authorList>
    </citation>
    <scope>NUCLEOTIDE SEQUENCE [LARGE SCALE GENOMIC DNA]</scope>
    <source>
        <strain evidence="8 11">AZ1-7</strain>
        <strain evidence="9 10">DS1-2</strain>
    </source>
</reference>
<evidence type="ECO:0000259" key="7">
    <source>
        <dbReference type="PROSITE" id="PS00624"/>
    </source>
</evidence>
<dbReference type="EMBL" id="RBDX01000023">
    <property type="protein sequence ID" value="RKN05936.1"/>
    <property type="molecule type" value="Genomic_DNA"/>
</dbReference>
<dbReference type="SUPFAM" id="SSF54373">
    <property type="entry name" value="FAD-linked reductases, C-terminal domain"/>
    <property type="match status" value="1"/>
</dbReference>
<dbReference type="PROSITE" id="PS00624">
    <property type="entry name" value="GMC_OXRED_2"/>
    <property type="match status" value="1"/>
</dbReference>
<name>A0A3A9WE57_9ACTN</name>
<dbReference type="Gene3D" id="3.50.50.60">
    <property type="entry name" value="FAD/NAD(P)-binding domain"/>
    <property type="match status" value="1"/>
</dbReference>
<keyword evidence="4 5" id="KW-0274">FAD</keyword>
<dbReference type="EMBL" id="RBDY01000021">
    <property type="protein sequence ID" value="RKN17757.1"/>
    <property type="molecule type" value="Genomic_DNA"/>
</dbReference>
<evidence type="ECO:0000256" key="2">
    <source>
        <dbReference type="ARBA" id="ARBA00010790"/>
    </source>
</evidence>
<evidence type="ECO:0000256" key="5">
    <source>
        <dbReference type="PIRSR" id="PIRSR000137-2"/>
    </source>
</evidence>
<dbReference type="InterPro" id="IPR007867">
    <property type="entry name" value="GMC_OxRtase_C"/>
</dbReference>
<dbReference type="Proteomes" id="UP000275024">
    <property type="component" value="Unassembled WGS sequence"/>
</dbReference>
<evidence type="ECO:0000256" key="4">
    <source>
        <dbReference type="ARBA" id="ARBA00022827"/>
    </source>
</evidence>
<evidence type="ECO:0000313" key="9">
    <source>
        <dbReference type="EMBL" id="RKN17757.1"/>
    </source>
</evidence>
<dbReference type="PIRSF" id="PIRSF000137">
    <property type="entry name" value="Alcohol_oxidase"/>
    <property type="match status" value="1"/>
</dbReference>
<feature type="binding site" evidence="5">
    <location>
        <position position="230"/>
    </location>
    <ligand>
        <name>FAD</name>
        <dbReference type="ChEBI" id="CHEBI:57692"/>
    </ligand>
</feature>
<dbReference type="Gene3D" id="3.30.410.40">
    <property type="match status" value="1"/>
</dbReference>
<protein>
    <submittedName>
        <fullName evidence="8">GMC family oxidoreductase</fullName>
    </submittedName>
</protein>
<evidence type="ECO:0000313" key="10">
    <source>
        <dbReference type="Proteomes" id="UP000268652"/>
    </source>
</evidence>
<dbReference type="InterPro" id="IPR000172">
    <property type="entry name" value="GMC_OxRdtase_N"/>
</dbReference>
<feature type="binding site" evidence="5">
    <location>
        <position position="457"/>
    </location>
    <ligand>
        <name>substrate</name>
    </ligand>
</feature>
<proteinExistence type="inferred from homology"/>
<evidence type="ECO:0000256" key="1">
    <source>
        <dbReference type="ARBA" id="ARBA00001974"/>
    </source>
</evidence>
<dbReference type="InterPro" id="IPR012132">
    <property type="entry name" value="GMC_OxRdtase"/>
</dbReference>
<feature type="domain" description="Glucose-methanol-choline oxidoreductase N-terminal" evidence="7">
    <location>
        <begin position="264"/>
        <end position="278"/>
    </location>
</feature>
<dbReference type="Proteomes" id="UP000268652">
    <property type="component" value="Unassembled WGS sequence"/>
</dbReference>
<dbReference type="InterPro" id="IPR036188">
    <property type="entry name" value="FAD/NAD-bd_sf"/>
</dbReference>
<dbReference type="AlphaFoldDB" id="A0A3A9WE57"/>
<evidence type="ECO:0000313" key="8">
    <source>
        <dbReference type="EMBL" id="RKN05936.1"/>
    </source>
</evidence>
<dbReference type="GO" id="GO:0050660">
    <property type="term" value="F:flavin adenine dinucleotide binding"/>
    <property type="evidence" value="ECO:0007669"/>
    <property type="project" value="InterPro"/>
</dbReference>
<feature type="compositionally biased region" description="Low complexity" evidence="6">
    <location>
        <begin position="1"/>
        <end position="17"/>
    </location>
</feature>
<keyword evidence="10" id="KW-1185">Reference proteome</keyword>
<dbReference type="GO" id="GO:0016614">
    <property type="term" value="F:oxidoreductase activity, acting on CH-OH group of donors"/>
    <property type="evidence" value="ECO:0007669"/>
    <property type="project" value="InterPro"/>
</dbReference>
<comment type="similarity">
    <text evidence="2">Belongs to the GMC oxidoreductase family.</text>
</comment>
<dbReference type="RefSeq" id="WP_120699116.1">
    <property type="nucleotide sequence ID" value="NZ_RBDX01000023.1"/>
</dbReference>
<comment type="caution">
    <text evidence="8">The sequence shown here is derived from an EMBL/GenBank/DDBJ whole genome shotgun (WGS) entry which is preliminary data.</text>
</comment>
<dbReference type="PANTHER" id="PTHR11552:SF147">
    <property type="entry name" value="CHOLINE DEHYDROGENASE, MITOCHONDRIAL"/>
    <property type="match status" value="1"/>
</dbReference>
<dbReference type="Pfam" id="PF05199">
    <property type="entry name" value="GMC_oxred_C"/>
    <property type="match status" value="1"/>
</dbReference>
<sequence>MTTATSATSVTTAPATAHGDTGALPDEAQYVVVGGGTSGNVVAARLAEAGLDVLVLEAGPDFGPEGGAAWPADLVDATRLGRSHDWGYDSGDAYPWTVGFERARAIGGCSDVNGCTQTWGHRRDYDAWAEAGLTGWSADDLLPLFAEGTRRMRVRTYRADELTPWQRAWYDAAPAVGMPRLTDLNDLDESAGFAPEAVNIVDGVRVNTAFAYLDPVRPLPNIRIVGDALVDRVLVKNGRATGVVVRHRGDAVTVRAGTVVLAGGAYNSPTILLRSGIGPYARLAVLDIPLVRHLPGVGENLHDQPFLLMSWAGSDEMTAAMERARAAGWCPDEQAMGKAASSFETEAFDLHFLPYSPTHLIERKRWSVGVSALQPRSRGSVRLRDADPEAKPVIDHRFLADPGGVDVAVLAEGAAILRDLAADRRLAPLVGAEIHPGPTTFDRDALVAHLYRNPDNYWHPVGTCRMGTADDALSVVDERARVHGIEGLRIADCSIMPNVPRATTAMPAVVMGEKVAGLLLEEAGAVPRDESARPSATAG</sequence>
<dbReference type="PANTHER" id="PTHR11552">
    <property type="entry name" value="GLUCOSE-METHANOL-CHOLINE GMC OXIDOREDUCTASE"/>
    <property type="match status" value="1"/>
</dbReference>
<feature type="binding site" evidence="5">
    <location>
        <begin position="458"/>
        <end position="459"/>
    </location>
    <ligand>
        <name>FAD</name>
        <dbReference type="ChEBI" id="CHEBI:57692"/>
    </ligand>
</feature>
<evidence type="ECO:0000256" key="6">
    <source>
        <dbReference type="SAM" id="MobiDB-lite"/>
    </source>
</evidence>
<feature type="binding site" evidence="5">
    <location>
        <begin position="37"/>
        <end position="38"/>
    </location>
    <ligand>
        <name>FAD</name>
        <dbReference type="ChEBI" id="CHEBI:57692"/>
    </ligand>
</feature>
<comment type="cofactor">
    <cofactor evidence="1 5">
        <name>FAD</name>
        <dbReference type="ChEBI" id="CHEBI:57692"/>
    </cofactor>
</comment>
<dbReference type="OrthoDB" id="9785276at2"/>
<evidence type="ECO:0000256" key="3">
    <source>
        <dbReference type="ARBA" id="ARBA00022630"/>
    </source>
</evidence>
<dbReference type="SUPFAM" id="SSF51905">
    <property type="entry name" value="FAD/NAD(P)-binding domain"/>
    <property type="match status" value="1"/>
</dbReference>
<feature type="region of interest" description="Disordered" evidence="6">
    <location>
        <begin position="1"/>
        <end position="22"/>
    </location>
</feature>
<keyword evidence="3" id="KW-0285">Flavoprotein</keyword>
<organism evidence="8 11">
    <name type="scientific">Streptomyces radicis</name>
    <dbReference type="NCBI Taxonomy" id="1750517"/>
    <lineage>
        <taxon>Bacteria</taxon>
        <taxon>Bacillati</taxon>
        <taxon>Actinomycetota</taxon>
        <taxon>Actinomycetes</taxon>
        <taxon>Kitasatosporales</taxon>
        <taxon>Streptomycetaceae</taxon>
        <taxon>Streptomyces</taxon>
    </lineage>
</organism>
<accession>A0A3A9WE57</accession>
<dbReference type="Pfam" id="PF00732">
    <property type="entry name" value="GMC_oxred_N"/>
    <property type="match status" value="1"/>
</dbReference>